<proteinExistence type="predicted"/>
<gene>
    <name evidence="1" type="ORF">GMES_4353</name>
</gene>
<name>K6Y1A4_9ALTE</name>
<comment type="caution">
    <text evidence="1">The sequence shown here is derived from an EMBL/GenBank/DDBJ whole genome shotgun (WGS) entry which is preliminary data.</text>
</comment>
<accession>K6Y1A4</accession>
<evidence type="ECO:0000313" key="2">
    <source>
        <dbReference type="Proteomes" id="UP000006263"/>
    </source>
</evidence>
<organism evidence="1 2">
    <name type="scientific">Paraglaciecola mesophila KMM 241</name>
    <dbReference type="NCBI Taxonomy" id="1128912"/>
    <lineage>
        <taxon>Bacteria</taxon>
        <taxon>Pseudomonadati</taxon>
        <taxon>Pseudomonadota</taxon>
        <taxon>Gammaproteobacteria</taxon>
        <taxon>Alteromonadales</taxon>
        <taxon>Alteromonadaceae</taxon>
        <taxon>Paraglaciecola</taxon>
    </lineage>
</organism>
<dbReference type="EMBL" id="BAEP01000082">
    <property type="protein sequence ID" value="GAC26619.1"/>
    <property type="molecule type" value="Genomic_DNA"/>
</dbReference>
<dbReference type="AlphaFoldDB" id="K6Y1A4"/>
<protein>
    <submittedName>
        <fullName evidence="1">Uncharacterized protein</fullName>
    </submittedName>
</protein>
<reference evidence="1 2" key="1">
    <citation type="journal article" date="2017" name="Antonie Van Leeuwenhoek">
        <title>Rhizobium rhizosphaerae sp. nov., a novel species isolated from rice rhizosphere.</title>
        <authorList>
            <person name="Zhao J.J."/>
            <person name="Zhang J."/>
            <person name="Zhang R.J."/>
            <person name="Zhang C.W."/>
            <person name="Yin H.Q."/>
            <person name="Zhang X.X."/>
        </authorList>
    </citation>
    <scope>NUCLEOTIDE SEQUENCE [LARGE SCALE GENOMIC DNA]</scope>
    <source>
        <strain evidence="1 2">KMM 241</strain>
    </source>
</reference>
<dbReference type="Proteomes" id="UP000006263">
    <property type="component" value="Unassembled WGS sequence"/>
</dbReference>
<sequence length="37" mass="4399">MELLQRFQYNNRLAILRYSSQGRTKNKGVIQFAGLFH</sequence>
<evidence type="ECO:0000313" key="1">
    <source>
        <dbReference type="EMBL" id="GAC26619.1"/>
    </source>
</evidence>